<evidence type="ECO:0000256" key="1">
    <source>
        <dbReference type="ARBA" id="ARBA00010337"/>
    </source>
</evidence>
<reference evidence="8" key="1">
    <citation type="submission" date="2022-11" db="UniProtKB">
        <authorList>
            <consortium name="WormBaseParasite"/>
        </authorList>
    </citation>
    <scope>IDENTIFICATION</scope>
</reference>
<proteinExistence type="inferred from homology"/>
<keyword evidence="4 5" id="KW-0206">Cytoskeleton</keyword>
<dbReference type="GO" id="GO:0051225">
    <property type="term" value="P:spindle assembly"/>
    <property type="evidence" value="ECO:0007669"/>
    <property type="project" value="TreeGrafter"/>
</dbReference>
<evidence type="ECO:0000259" key="6">
    <source>
        <dbReference type="Pfam" id="PF04130"/>
    </source>
</evidence>
<dbReference type="PANTHER" id="PTHR19302:SF13">
    <property type="entry name" value="GAMMA-TUBULIN COMPLEX COMPONENT 2"/>
    <property type="match status" value="1"/>
</dbReference>
<dbReference type="Proteomes" id="UP000887566">
    <property type="component" value="Unplaced"/>
</dbReference>
<dbReference type="GO" id="GO:0051321">
    <property type="term" value="P:meiotic cell cycle"/>
    <property type="evidence" value="ECO:0007669"/>
    <property type="project" value="TreeGrafter"/>
</dbReference>
<dbReference type="GO" id="GO:0043015">
    <property type="term" value="F:gamma-tubulin binding"/>
    <property type="evidence" value="ECO:0007669"/>
    <property type="project" value="InterPro"/>
</dbReference>
<evidence type="ECO:0000256" key="3">
    <source>
        <dbReference type="ARBA" id="ARBA00022701"/>
    </source>
</evidence>
<dbReference type="GO" id="GO:0000278">
    <property type="term" value="P:mitotic cell cycle"/>
    <property type="evidence" value="ECO:0007669"/>
    <property type="project" value="TreeGrafter"/>
</dbReference>
<feature type="domain" description="Gamma tubulin complex component C-terminal" evidence="6">
    <location>
        <begin position="50"/>
        <end position="204"/>
    </location>
</feature>
<sequence>MIPIHIRIYYNSVYNEATSLTEYLNFIANIDHEDSAFFDAGNRARLTLEAAIGLKGFDTVSLDVTTEWPLSIVFHKKAVVQYQIVFRRLFSLHRAFKLLISQWQHSRRDVCPAENLLRSAMLSFTSNYLSYCCTEVIKPRWERLEKELKELRSVEDVLMAQSRFLDDVNKDCMLTDAPLINATGDIVQLITEFALNHLMPYDKVQVKFDRLKSDLVEQMRLLGADPVTRNTAWIHFAHKILS</sequence>
<comment type="subcellular location">
    <subcellularLocation>
        <location evidence="5">Cytoplasm</location>
        <location evidence="5">Cytoskeleton</location>
        <location evidence="5">Microtubule organizing center</location>
    </subcellularLocation>
</comment>
<dbReference type="PANTHER" id="PTHR19302">
    <property type="entry name" value="GAMMA TUBULIN COMPLEX PROTEIN"/>
    <property type="match status" value="1"/>
</dbReference>
<dbReference type="GO" id="GO:0005874">
    <property type="term" value="C:microtubule"/>
    <property type="evidence" value="ECO:0007669"/>
    <property type="project" value="UniProtKB-KW"/>
</dbReference>
<dbReference type="AlphaFoldDB" id="A0A914WX33"/>
<keyword evidence="3 5" id="KW-0493">Microtubule</keyword>
<dbReference type="Pfam" id="PF04130">
    <property type="entry name" value="GCP_C_terminal"/>
    <property type="match status" value="1"/>
</dbReference>
<dbReference type="GO" id="GO:0000930">
    <property type="term" value="C:gamma-tubulin complex"/>
    <property type="evidence" value="ECO:0007669"/>
    <property type="project" value="TreeGrafter"/>
</dbReference>
<accession>A0A914WX33</accession>
<dbReference type="InterPro" id="IPR007259">
    <property type="entry name" value="GCP"/>
</dbReference>
<dbReference type="GO" id="GO:0031122">
    <property type="term" value="P:cytoplasmic microtubule organization"/>
    <property type="evidence" value="ECO:0007669"/>
    <property type="project" value="TreeGrafter"/>
</dbReference>
<dbReference type="GO" id="GO:0051011">
    <property type="term" value="F:microtubule minus-end binding"/>
    <property type="evidence" value="ECO:0007669"/>
    <property type="project" value="TreeGrafter"/>
</dbReference>
<dbReference type="GO" id="GO:0000922">
    <property type="term" value="C:spindle pole"/>
    <property type="evidence" value="ECO:0007669"/>
    <property type="project" value="InterPro"/>
</dbReference>
<comment type="similarity">
    <text evidence="1 5">Belongs to the TUBGCP family.</text>
</comment>
<evidence type="ECO:0000256" key="4">
    <source>
        <dbReference type="ARBA" id="ARBA00023212"/>
    </source>
</evidence>
<dbReference type="InterPro" id="IPR040457">
    <property type="entry name" value="GCP_C"/>
</dbReference>
<keyword evidence="2 5" id="KW-0963">Cytoplasm</keyword>
<evidence type="ECO:0000313" key="7">
    <source>
        <dbReference type="Proteomes" id="UP000887566"/>
    </source>
</evidence>
<dbReference type="GO" id="GO:0007020">
    <property type="term" value="P:microtubule nucleation"/>
    <property type="evidence" value="ECO:0007669"/>
    <property type="project" value="InterPro"/>
</dbReference>
<evidence type="ECO:0000256" key="2">
    <source>
        <dbReference type="ARBA" id="ARBA00022490"/>
    </source>
</evidence>
<organism evidence="7 8">
    <name type="scientific">Plectus sambesii</name>
    <dbReference type="NCBI Taxonomy" id="2011161"/>
    <lineage>
        <taxon>Eukaryota</taxon>
        <taxon>Metazoa</taxon>
        <taxon>Ecdysozoa</taxon>
        <taxon>Nematoda</taxon>
        <taxon>Chromadorea</taxon>
        <taxon>Plectida</taxon>
        <taxon>Plectina</taxon>
        <taxon>Plectoidea</taxon>
        <taxon>Plectidae</taxon>
        <taxon>Plectus</taxon>
    </lineage>
</organism>
<name>A0A914WX33_9BILA</name>
<evidence type="ECO:0000256" key="5">
    <source>
        <dbReference type="RuleBase" id="RU363050"/>
    </source>
</evidence>
<keyword evidence="7" id="KW-1185">Reference proteome</keyword>
<dbReference type="WBParaSite" id="PSAMB.scaffold5571size11371.g26925.t1">
    <property type="protein sequence ID" value="PSAMB.scaffold5571size11371.g26925.t1"/>
    <property type="gene ID" value="PSAMB.scaffold5571size11371.g26925"/>
</dbReference>
<dbReference type="Gene3D" id="1.20.120.1900">
    <property type="entry name" value="Gamma-tubulin complex, C-terminal domain"/>
    <property type="match status" value="1"/>
</dbReference>
<dbReference type="InterPro" id="IPR042241">
    <property type="entry name" value="GCP_C_sf"/>
</dbReference>
<protein>
    <recommendedName>
        <fullName evidence="5">Gamma-tubulin complex component</fullName>
    </recommendedName>
</protein>
<evidence type="ECO:0000313" key="8">
    <source>
        <dbReference type="WBParaSite" id="PSAMB.scaffold5571size11371.g26925.t1"/>
    </source>
</evidence>